<dbReference type="EMBL" id="GBRH01253268">
    <property type="protein sequence ID" value="JAD44627.1"/>
    <property type="molecule type" value="Transcribed_RNA"/>
</dbReference>
<protein>
    <submittedName>
        <fullName evidence="1">Uncharacterized protein</fullName>
    </submittedName>
</protein>
<sequence>MSINLPQAVGPNKTVPCSVLV</sequence>
<accession>A0A0A9AC49</accession>
<evidence type="ECO:0000313" key="1">
    <source>
        <dbReference type="EMBL" id="JAD44627.1"/>
    </source>
</evidence>
<reference evidence="1" key="2">
    <citation type="journal article" date="2015" name="Data Brief">
        <title>Shoot transcriptome of the giant reed, Arundo donax.</title>
        <authorList>
            <person name="Barrero R.A."/>
            <person name="Guerrero F.D."/>
            <person name="Moolhuijzen P."/>
            <person name="Goolsby J.A."/>
            <person name="Tidwell J."/>
            <person name="Bellgard S.E."/>
            <person name="Bellgard M.I."/>
        </authorList>
    </citation>
    <scope>NUCLEOTIDE SEQUENCE</scope>
    <source>
        <tissue evidence="1">Shoot tissue taken approximately 20 cm above the soil surface</tissue>
    </source>
</reference>
<reference evidence="1" key="1">
    <citation type="submission" date="2014-09" db="EMBL/GenBank/DDBJ databases">
        <authorList>
            <person name="Magalhaes I.L.F."/>
            <person name="Oliveira U."/>
            <person name="Santos F.R."/>
            <person name="Vidigal T.H.D.A."/>
            <person name="Brescovit A.D."/>
            <person name="Santos A.J."/>
        </authorList>
    </citation>
    <scope>NUCLEOTIDE SEQUENCE</scope>
    <source>
        <tissue evidence="1">Shoot tissue taken approximately 20 cm above the soil surface</tissue>
    </source>
</reference>
<dbReference type="AlphaFoldDB" id="A0A0A9AC49"/>
<proteinExistence type="predicted"/>
<organism evidence="1">
    <name type="scientific">Arundo donax</name>
    <name type="common">Giant reed</name>
    <name type="synonym">Donax arundinaceus</name>
    <dbReference type="NCBI Taxonomy" id="35708"/>
    <lineage>
        <taxon>Eukaryota</taxon>
        <taxon>Viridiplantae</taxon>
        <taxon>Streptophyta</taxon>
        <taxon>Embryophyta</taxon>
        <taxon>Tracheophyta</taxon>
        <taxon>Spermatophyta</taxon>
        <taxon>Magnoliopsida</taxon>
        <taxon>Liliopsida</taxon>
        <taxon>Poales</taxon>
        <taxon>Poaceae</taxon>
        <taxon>PACMAD clade</taxon>
        <taxon>Arundinoideae</taxon>
        <taxon>Arundineae</taxon>
        <taxon>Arundo</taxon>
    </lineage>
</organism>
<name>A0A0A9AC49_ARUDO</name>